<accession>A0A512M9X4</accession>
<evidence type="ECO:0000313" key="4">
    <source>
        <dbReference type="Proteomes" id="UP000321577"/>
    </source>
</evidence>
<keyword evidence="1" id="KW-0472">Membrane</keyword>
<evidence type="ECO:0000313" key="3">
    <source>
        <dbReference type="EMBL" id="GEP43539.1"/>
    </source>
</evidence>
<feature type="transmembrane region" description="Helical" evidence="1">
    <location>
        <begin position="75"/>
        <end position="93"/>
    </location>
</feature>
<feature type="transmembrane region" description="Helical" evidence="1">
    <location>
        <begin position="208"/>
        <end position="226"/>
    </location>
</feature>
<reference evidence="3 4" key="1">
    <citation type="submission" date="2019-07" db="EMBL/GenBank/DDBJ databases">
        <title>Whole genome shotgun sequence of Brevifollis gellanilyticus NBRC 108608.</title>
        <authorList>
            <person name="Hosoyama A."/>
            <person name="Uohara A."/>
            <person name="Ohji S."/>
            <person name="Ichikawa N."/>
        </authorList>
    </citation>
    <scope>NUCLEOTIDE SEQUENCE [LARGE SCALE GENOMIC DNA]</scope>
    <source>
        <strain evidence="3 4">NBRC 108608</strain>
    </source>
</reference>
<organism evidence="3 4">
    <name type="scientific">Brevifollis gellanilyticus</name>
    <dbReference type="NCBI Taxonomy" id="748831"/>
    <lineage>
        <taxon>Bacteria</taxon>
        <taxon>Pseudomonadati</taxon>
        <taxon>Verrucomicrobiota</taxon>
        <taxon>Verrucomicrobiia</taxon>
        <taxon>Verrucomicrobiales</taxon>
        <taxon>Verrucomicrobiaceae</taxon>
    </lineage>
</organism>
<feature type="transmembrane region" description="Helical" evidence="1">
    <location>
        <begin position="238"/>
        <end position="258"/>
    </location>
</feature>
<dbReference type="InterPro" id="IPR002656">
    <property type="entry name" value="Acyl_transf_3_dom"/>
</dbReference>
<sequence>MVNRAYVGVSFFFVLSGFVLAYTYSGKLVGAGFSLRSFYARRVGRIYPAFFIGTLLHWPLFAWSQMTSLPSPDSYVRTGGVTLLTFSLVQSFFPWSLGQLNAPAWSVSVELFLYACFPWLIGMLGRVSNRRLSWIFLASLAACWGPALLHLMLPQGESAMPPWMRSPYPLTSTWIASFPVFHLPQFVAGAAAGLWVVRSARVACPVRLLHSLAACSLVLGVLILSMPSKQNILVDLALNHGALAGCFAVLFAWLALFPDLGLSRLLSWRPLVVLGDASYAMYILQMPVMAWLDWGMKRCGLEGLSLPGFGVGFVLLTLLSLLCTRWEDGVRPEFTRVLTMVFSRWRHSHGLKSL</sequence>
<comment type="caution">
    <text evidence="3">The sequence shown here is derived from an EMBL/GenBank/DDBJ whole genome shotgun (WGS) entry which is preliminary data.</text>
</comment>
<dbReference type="EMBL" id="BKAG01000018">
    <property type="protein sequence ID" value="GEP43539.1"/>
    <property type="molecule type" value="Genomic_DNA"/>
</dbReference>
<keyword evidence="1" id="KW-0812">Transmembrane</keyword>
<evidence type="ECO:0000256" key="1">
    <source>
        <dbReference type="SAM" id="Phobius"/>
    </source>
</evidence>
<feature type="transmembrane region" description="Helical" evidence="1">
    <location>
        <begin position="105"/>
        <end position="125"/>
    </location>
</feature>
<feature type="domain" description="Acyltransferase 3" evidence="2">
    <location>
        <begin position="6"/>
        <end position="324"/>
    </location>
</feature>
<proteinExistence type="predicted"/>
<feature type="transmembrane region" description="Helical" evidence="1">
    <location>
        <begin position="45"/>
        <end position="63"/>
    </location>
</feature>
<feature type="transmembrane region" description="Helical" evidence="1">
    <location>
        <begin position="173"/>
        <end position="196"/>
    </location>
</feature>
<evidence type="ECO:0000259" key="2">
    <source>
        <dbReference type="Pfam" id="PF01757"/>
    </source>
</evidence>
<keyword evidence="1" id="KW-1133">Transmembrane helix</keyword>
<protein>
    <recommendedName>
        <fullName evidence="2">Acyltransferase 3 domain-containing protein</fullName>
    </recommendedName>
</protein>
<feature type="transmembrane region" description="Helical" evidence="1">
    <location>
        <begin position="270"/>
        <end position="292"/>
    </location>
</feature>
<dbReference type="PANTHER" id="PTHR23028:SF53">
    <property type="entry name" value="ACYL_TRANSF_3 DOMAIN-CONTAINING PROTEIN"/>
    <property type="match status" value="1"/>
</dbReference>
<dbReference type="PANTHER" id="PTHR23028">
    <property type="entry name" value="ACETYLTRANSFERASE"/>
    <property type="match status" value="1"/>
</dbReference>
<gene>
    <name evidence="3" type="ORF">BGE01nite_28300</name>
</gene>
<keyword evidence="4" id="KW-1185">Reference proteome</keyword>
<name>A0A512M9X4_9BACT</name>
<dbReference type="Proteomes" id="UP000321577">
    <property type="component" value="Unassembled WGS sequence"/>
</dbReference>
<dbReference type="InterPro" id="IPR050879">
    <property type="entry name" value="Acyltransferase_3"/>
</dbReference>
<feature type="transmembrane region" description="Helical" evidence="1">
    <location>
        <begin position="132"/>
        <end position="153"/>
    </location>
</feature>
<dbReference type="Pfam" id="PF01757">
    <property type="entry name" value="Acyl_transf_3"/>
    <property type="match status" value="1"/>
</dbReference>
<feature type="transmembrane region" description="Helical" evidence="1">
    <location>
        <begin position="304"/>
        <end position="323"/>
    </location>
</feature>
<dbReference type="GO" id="GO:0016747">
    <property type="term" value="F:acyltransferase activity, transferring groups other than amino-acyl groups"/>
    <property type="evidence" value="ECO:0007669"/>
    <property type="project" value="InterPro"/>
</dbReference>
<dbReference type="AlphaFoldDB" id="A0A512M9X4"/>
<dbReference type="GO" id="GO:0016020">
    <property type="term" value="C:membrane"/>
    <property type="evidence" value="ECO:0007669"/>
    <property type="project" value="TreeGrafter"/>
</dbReference>
<dbReference type="GO" id="GO:0009103">
    <property type="term" value="P:lipopolysaccharide biosynthetic process"/>
    <property type="evidence" value="ECO:0007669"/>
    <property type="project" value="TreeGrafter"/>
</dbReference>